<dbReference type="SUPFAM" id="SSF53187">
    <property type="entry name" value="Zn-dependent exopeptidases"/>
    <property type="match status" value="1"/>
</dbReference>
<feature type="non-terminal residue" evidence="9">
    <location>
        <position position="74"/>
    </location>
</feature>
<dbReference type="KEGG" id="nve:5503926"/>
<dbReference type="GO" id="GO:0004181">
    <property type="term" value="F:metallocarboxypeptidase activity"/>
    <property type="evidence" value="ECO:0007669"/>
    <property type="project" value="InterPro"/>
</dbReference>
<dbReference type="GO" id="GO:0008270">
    <property type="term" value="F:zinc ion binding"/>
    <property type="evidence" value="ECO:0007669"/>
    <property type="project" value="InterPro"/>
</dbReference>
<feature type="domain" description="Peptidase M14" evidence="8">
    <location>
        <begin position="1"/>
        <end position="72"/>
    </location>
</feature>
<evidence type="ECO:0000259" key="8">
    <source>
        <dbReference type="PROSITE" id="PS52035"/>
    </source>
</evidence>
<name>A7SU58_NEMVE</name>
<evidence type="ECO:0000256" key="3">
    <source>
        <dbReference type="ARBA" id="ARBA00022670"/>
    </source>
</evidence>
<reference evidence="9 10" key="1">
    <citation type="journal article" date="2007" name="Science">
        <title>Sea anemone genome reveals ancestral eumetazoan gene repertoire and genomic organization.</title>
        <authorList>
            <person name="Putnam N.H."/>
            <person name="Srivastava M."/>
            <person name="Hellsten U."/>
            <person name="Dirks B."/>
            <person name="Chapman J."/>
            <person name="Salamov A."/>
            <person name="Terry A."/>
            <person name="Shapiro H."/>
            <person name="Lindquist E."/>
            <person name="Kapitonov V.V."/>
            <person name="Jurka J."/>
            <person name="Genikhovich G."/>
            <person name="Grigoriev I.V."/>
            <person name="Lucas S.M."/>
            <person name="Steele R.E."/>
            <person name="Finnerty J.R."/>
            <person name="Technau U."/>
            <person name="Martindale M.Q."/>
            <person name="Rokhsar D.S."/>
        </authorList>
    </citation>
    <scope>NUCLEOTIDE SEQUENCE [LARGE SCALE GENOMIC DNA]</scope>
    <source>
        <strain evidence="10">CH2 X CH6</strain>
    </source>
</reference>
<keyword evidence="4" id="KW-0378">Hydrolase</keyword>
<dbReference type="HOGENOM" id="CLU_187314_0_0_1"/>
<evidence type="ECO:0000256" key="7">
    <source>
        <dbReference type="PROSITE-ProRule" id="PRU01379"/>
    </source>
</evidence>
<gene>
    <name evidence="9" type="ORF">NEMVEDRAFT_v1g131865</name>
</gene>
<dbReference type="InParanoid" id="A7SU58"/>
<dbReference type="STRING" id="45351.A7SU58"/>
<feature type="active site" description="Proton donor/acceptor" evidence="7">
    <location>
        <position position="38"/>
    </location>
</feature>
<dbReference type="eggNOG" id="KOG2650">
    <property type="taxonomic scope" value="Eukaryota"/>
</dbReference>
<dbReference type="Gene3D" id="3.40.630.10">
    <property type="entry name" value="Zn peptidases"/>
    <property type="match status" value="1"/>
</dbReference>
<dbReference type="PhylomeDB" id="A7SU58"/>
<keyword evidence="3" id="KW-0645">Protease</keyword>
<accession>A7SU58</accession>
<evidence type="ECO:0000256" key="2">
    <source>
        <dbReference type="ARBA" id="ARBA00005988"/>
    </source>
</evidence>
<keyword evidence="5" id="KW-0862">Zinc</keyword>
<evidence type="ECO:0000256" key="5">
    <source>
        <dbReference type="ARBA" id="ARBA00022833"/>
    </source>
</evidence>
<keyword evidence="6" id="KW-0482">Metalloprotease</keyword>
<organism evidence="9 10">
    <name type="scientific">Nematostella vectensis</name>
    <name type="common">Starlet sea anemone</name>
    <dbReference type="NCBI Taxonomy" id="45351"/>
    <lineage>
        <taxon>Eukaryota</taxon>
        <taxon>Metazoa</taxon>
        <taxon>Cnidaria</taxon>
        <taxon>Anthozoa</taxon>
        <taxon>Hexacorallia</taxon>
        <taxon>Actiniaria</taxon>
        <taxon>Edwardsiidae</taxon>
        <taxon>Nematostella</taxon>
    </lineage>
</organism>
<dbReference type="MEROPS" id="M14.009"/>
<dbReference type="InterPro" id="IPR000834">
    <property type="entry name" value="Peptidase_M14"/>
</dbReference>
<dbReference type="GO" id="GO:0006508">
    <property type="term" value="P:proteolysis"/>
    <property type="evidence" value="ECO:0007669"/>
    <property type="project" value="UniProtKB-KW"/>
</dbReference>
<comment type="cofactor">
    <cofactor evidence="1">
        <name>Zn(2+)</name>
        <dbReference type="ChEBI" id="CHEBI:29105"/>
    </cofactor>
</comment>
<dbReference type="AlphaFoldDB" id="A7SU58"/>
<keyword evidence="10" id="KW-1185">Reference proteome</keyword>
<protein>
    <recommendedName>
        <fullName evidence="8">Peptidase M14 domain-containing protein</fullName>
    </recommendedName>
</protein>
<dbReference type="Pfam" id="PF00246">
    <property type="entry name" value="Peptidase_M14"/>
    <property type="match status" value="1"/>
</dbReference>
<dbReference type="OMA" id="AGGCEDW"/>
<evidence type="ECO:0000256" key="6">
    <source>
        <dbReference type="ARBA" id="ARBA00023049"/>
    </source>
</evidence>
<dbReference type="Proteomes" id="UP000001593">
    <property type="component" value="Unassembled WGS sequence"/>
</dbReference>
<evidence type="ECO:0000313" key="9">
    <source>
        <dbReference type="EMBL" id="EDO32780.1"/>
    </source>
</evidence>
<proteinExistence type="inferred from homology"/>
<evidence type="ECO:0000256" key="4">
    <source>
        <dbReference type="ARBA" id="ARBA00022801"/>
    </source>
</evidence>
<evidence type="ECO:0000313" key="10">
    <source>
        <dbReference type="Proteomes" id="UP000001593"/>
    </source>
</evidence>
<dbReference type="PANTHER" id="PTHR11705">
    <property type="entry name" value="PROTEASE FAMILY M14 CARBOXYPEPTIDASE A,B"/>
    <property type="match status" value="1"/>
</dbReference>
<dbReference type="PANTHER" id="PTHR11705:SF143">
    <property type="entry name" value="SLL0236 PROTEIN"/>
    <property type="match status" value="1"/>
</dbReference>
<dbReference type="EMBL" id="DS469807">
    <property type="protein sequence ID" value="EDO32780.1"/>
    <property type="molecule type" value="Genomic_DNA"/>
</dbReference>
<comment type="similarity">
    <text evidence="2 7">Belongs to the peptidase M14 family.</text>
</comment>
<evidence type="ECO:0000256" key="1">
    <source>
        <dbReference type="ARBA" id="ARBA00001947"/>
    </source>
</evidence>
<sequence length="74" mass="8351">YNTRYTYGSSAKILYPAAGGCEDWVYGKLRVMYSFSVELRDTGSYGFLLPEDQIIPTGHETLEGVKALVRHMKV</sequence>
<dbReference type="PROSITE" id="PS52035">
    <property type="entry name" value="PEPTIDASE_M14"/>
    <property type="match status" value="1"/>
</dbReference>